<dbReference type="EMBL" id="FMAO01000001">
    <property type="protein sequence ID" value="SCB74120.1"/>
    <property type="molecule type" value="Genomic_DNA"/>
</dbReference>
<feature type="transmembrane region" description="Helical" evidence="1">
    <location>
        <begin position="16"/>
        <end position="35"/>
    </location>
</feature>
<keyword evidence="1" id="KW-1133">Transmembrane helix</keyword>
<keyword evidence="1" id="KW-0472">Membrane</keyword>
<dbReference type="RefSeq" id="WP_092461206.1">
    <property type="nucleotide sequence ID" value="NZ_BJEE01000002.1"/>
</dbReference>
<feature type="transmembrane region" description="Helical" evidence="1">
    <location>
        <begin position="55"/>
        <end position="74"/>
    </location>
</feature>
<protein>
    <submittedName>
        <fullName evidence="2">Uncharacterized protein</fullName>
    </submittedName>
</protein>
<feature type="transmembrane region" description="Helical" evidence="1">
    <location>
        <begin position="86"/>
        <end position="105"/>
    </location>
</feature>
<gene>
    <name evidence="2" type="ORF">GA0061074_101160</name>
</gene>
<name>A0A1C3YVN0_9LACO</name>
<proteinExistence type="predicted"/>
<dbReference type="AlphaFoldDB" id="A0A1C3YVN0"/>
<feature type="transmembrane region" description="Helical" evidence="1">
    <location>
        <begin position="111"/>
        <end position="131"/>
    </location>
</feature>
<evidence type="ECO:0000256" key="1">
    <source>
        <dbReference type="SAM" id="Phobius"/>
    </source>
</evidence>
<dbReference type="OrthoDB" id="9942922at2"/>
<keyword evidence="3" id="KW-1185">Reference proteome</keyword>
<reference evidence="3" key="1">
    <citation type="submission" date="2016-08" db="EMBL/GenBank/DDBJ databases">
        <authorList>
            <person name="Varghese N."/>
            <person name="Submissions Spin"/>
        </authorList>
    </citation>
    <scope>NUCLEOTIDE SEQUENCE [LARGE SCALE GENOMIC DNA]</scope>
    <source>
        <strain evidence="3">R-53094</strain>
    </source>
</reference>
<dbReference type="Proteomes" id="UP000199268">
    <property type="component" value="Unassembled WGS sequence"/>
</dbReference>
<evidence type="ECO:0000313" key="3">
    <source>
        <dbReference type="Proteomes" id="UP000199268"/>
    </source>
</evidence>
<evidence type="ECO:0000313" key="2">
    <source>
        <dbReference type="EMBL" id="SCB74120.1"/>
    </source>
</evidence>
<keyword evidence="1" id="KW-0812">Transmembrane</keyword>
<dbReference type="STRING" id="1505725.GA0061074_101160"/>
<accession>A0A1C3YVN0</accession>
<sequence length="137" mass="15558">MHRKKMDERLKVEKTKLIYYVAIIQNIILAAELIYEAVSENRPLREVITFDNPMAVVFLIFFIPFLIISVIYGVKNDDDDKVGHLPIIISTIILTGIFAGAMFLIDGSISANTGLVILIVGIFLFVFSEFINFCREK</sequence>
<organism evidence="2 3">
    <name type="scientific">Weissella bombi</name>
    <dbReference type="NCBI Taxonomy" id="1505725"/>
    <lineage>
        <taxon>Bacteria</taxon>
        <taxon>Bacillati</taxon>
        <taxon>Bacillota</taxon>
        <taxon>Bacilli</taxon>
        <taxon>Lactobacillales</taxon>
        <taxon>Lactobacillaceae</taxon>
        <taxon>Weissella</taxon>
    </lineage>
</organism>